<gene>
    <name evidence="1" type="ORF">H9W90_10425</name>
</gene>
<keyword evidence="2" id="KW-1185">Reference proteome</keyword>
<organism evidence="1 2">
    <name type="scientific">Polaribacter pectinis</name>
    <dbReference type="NCBI Taxonomy" id="2738844"/>
    <lineage>
        <taxon>Bacteria</taxon>
        <taxon>Pseudomonadati</taxon>
        <taxon>Bacteroidota</taxon>
        <taxon>Flavobacteriia</taxon>
        <taxon>Flavobacteriales</taxon>
        <taxon>Flavobacteriaceae</taxon>
    </lineage>
</organism>
<dbReference type="Proteomes" id="UP000515808">
    <property type="component" value="Chromosome"/>
</dbReference>
<reference evidence="1 2" key="1">
    <citation type="submission" date="2020-08" db="EMBL/GenBank/DDBJ databases">
        <title>Polaribacter sp. L12M9 isolated from gut of the Korean scallop.</title>
        <authorList>
            <person name="Jeong Y.S."/>
        </authorList>
    </citation>
    <scope>NUCLEOTIDE SEQUENCE [LARGE SCALE GENOMIC DNA]</scope>
    <source>
        <strain evidence="1 2">L12M9</strain>
    </source>
</reference>
<dbReference type="KEGG" id="ppec:H9W90_10425"/>
<accession>A0A7G9L7L2</accession>
<evidence type="ECO:0000313" key="1">
    <source>
        <dbReference type="EMBL" id="QNM84611.1"/>
    </source>
</evidence>
<name>A0A7G9L7L2_9FLAO</name>
<proteinExistence type="predicted"/>
<dbReference type="RefSeq" id="WP_187481540.1">
    <property type="nucleotide sequence ID" value="NZ_CP060695.1"/>
</dbReference>
<sequence>MRKTFYISTILVFTSIILFAQNKIELVTYNCIYKDGTMFSIKRANPKILTEQNFIQEDKYWNNHKKIIMNNSEFLKIQYTNIFGQKIDTIFTNTKELTEIKICVNKFKDYEKKSLIKESIENNESWILNTTWGHQTFESDKLILKPKNGFLKYKYYKNGKRIKRGKIKITESVIEKIALFERKLNLMQNADNSCNFGINYNLNNGIEKLNFQDDSCSGFSNEQLLSELKIAE</sequence>
<evidence type="ECO:0000313" key="2">
    <source>
        <dbReference type="Proteomes" id="UP000515808"/>
    </source>
</evidence>
<dbReference type="AlphaFoldDB" id="A0A7G9L7L2"/>
<dbReference type="EMBL" id="CP060695">
    <property type="protein sequence ID" value="QNM84611.1"/>
    <property type="molecule type" value="Genomic_DNA"/>
</dbReference>
<protein>
    <submittedName>
        <fullName evidence="1">Uncharacterized protein</fullName>
    </submittedName>
</protein>